<dbReference type="InterPro" id="IPR023577">
    <property type="entry name" value="CYTH_domain"/>
</dbReference>
<proteinExistence type="predicted"/>
<protein>
    <submittedName>
        <fullName evidence="3">CYTH domain-containing protein</fullName>
    </submittedName>
</protein>
<dbReference type="Gene3D" id="2.40.320.10">
    <property type="entry name" value="Hypothetical Protein Pfu-838710-001"/>
    <property type="match status" value="1"/>
</dbReference>
<evidence type="ECO:0000313" key="4">
    <source>
        <dbReference type="Proteomes" id="UP000886883"/>
    </source>
</evidence>
<dbReference type="PIRSF" id="PIRSF016487">
    <property type="entry name" value="CYTH_UCP016487"/>
    <property type="match status" value="1"/>
</dbReference>
<evidence type="ECO:0000259" key="2">
    <source>
        <dbReference type="PROSITE" id="PS51707"/>
    </source>
</evidence>
<reference evidence="3" key="2">
    <citation type="submission" date="2021-04" db="EMBL/GenBank/DDBJ databases">
        <authorList>
            <person name="Gilroy R."/>
        </authorList>
    </citation>
    <scope>NUCLEOTIDE SEQUENCE</scope>
    <source>
        <strain evidence="3">USAMLcec3-2134</strain>
    </source>
</reference>
<evidence type="ECO:0000313" key="3">
    <source>
        <dbReference type="EMBL" id="HJB92160.1"/>
    </source>
</evidence>
<dbReference type="PROSITE" id="PS51707">
    <property type="entry name" value="CYTH"/>
    <property type="match status" value="1"/>
</dbReference>
<dbReference type="CDD" id="cd07761">
    <property type="entry name" value="CYTH-like_CthTTM-like"/>
    <property type="match status" value="1"/>
</dbReference>
<dbReference type="PANTHER" id="PTHR40114:SF1">
    <property type="entry name" value="SLR0698 PROTEIN"/>
    <property type="match status" value="1"/>
</dbReference>
<dbReference type="AlphaFoldDB" id="A0A9D2MUB8"/>
<accession>A0A9D2MUB8</accession>
<comment type="caution">
    <text evidence="3">The sequence shown here is derived from an EMBL/GenBank/DDBJ whole genome shotgun (WGS) entry which is preliminary data.</text>
</comment>
<evidence type="ECO:0000256" key="1">
    <source>
        <dbReference type="PIRSR" id="PIRSR016487-1"/>
    </source>
</evidence>
<name>A0A9D2MUB8_9FIRM</name>
<organism evidence="3 4">
    <name type="scientific">Candidatus Eisenbergiella merdigallinarum</name>
    <dbReference type="NCBI Taxonomy" id="2838552"/>
    <lineage>
        <taxon>Bacteria</taxon>
        <taxon>Bacillati</taxon>
        <taxon>Bacillota</taxon>
        <taxon>Clostridia</taxon>
        <taxon>Lachnospirales</taxon>
        <taxon>Lachnospiraceae</taxon>
        <taxon>Eisenbergiella</taxon>
    </lineage>
</organism>
<dbReference type="SUPFAM" id="SSF55154">
    <property type="entry name" value="CYTH-like phosphatases"/>
    <property type="match status" value="1"/>
</dbReference>
<sequence>MEIERKFLIKKLPADLDRYPVHSIEQAYLNTDPVIRIRREDDLYYLTWKGKGLMVREEYNLPLNRPSYEHLLKKADGAAITKRRYRIPCPPYTVELDVFAPPFSPLVMAEVEFPDEESANAFLPPDWFGPEVTRDPAYHNSALSRTGRCPESFSLRG</sequence>
<dbReference type="Pfam" id="PF01928">
    <property type="entry name" value="CYTH"/>
    <property type="match status" value="1"/>
</dbReference>
<feature type="active site" description="Proton acceptor" evidence="1">
    <location>
        <position position="28"/>
    </location>
</feature>
<dbReference type="PANTHER" id="PTHR40114">
    <property type="entry name" value="SLR0698 PROTEIN"/>
    <property type="match status" value="1"/>
</dbReference>
<dbReference type="EMBL" id="DWXE01000043">
    <property type="protein sequence ID" value="HJB92160.1"/>
    <property type="molecule type" value="Genomic_DNA"/>
</dbReference>
<dbReference type="InterPro" id="IPR012042">
    <property type="entry name" value="NeuTTM/CthTTM-like"/>
</dbReference>
<feature type="domain" description="CYTH" evidence="2">
    <location>
        <begin position="1"/>
        <end position="145"/>
    </location>
</feature>
<gene>
    <name evidence="3" type="ORF">H9763_11945</name>
</gene>
<dbReference type="Proteomes" id="UP000886883">
    <property type="component" value="Unassembled WGS sequence"/>
</dbReference>
<dbReference type="InterPro" id="IPR033469">
    <property type="entry name" value="CYTH-like_dom_sf"/>
</dbReference>
<dbReference type="SMART" id="SM01118">
    <property type="entry name" value="CYTH"/>
    <property type="match status" value="1"/>
</dbReference>
<reference evidence="3" key="1">
    <citation type="journal article" date="2021" name="PeerJ">
        <title>Extensive microbial diversity within the chicken gut microbiome revealed by metagenomics and culture.</title>
        <authorList>
            <person name="Gilroy R."/>
            <person name="Ravi A."/>
            <person name="Getino M."/>
            <person name="Pursley I."/>
            <person name="Horton D.L."/>
            <person name="Alikhan N.F."/>
            <person name="Baker D."/>
            <person name="Gharbi K."/>
            <person name="Hall N."/>
            <person name="Watson M."/>
            <person name="Adriaenssens E.M."/>
            <person name="Foster-Nyarko E."/>
            <person name="Jarju S."/>
            <person name="Secka A."/>
            <person name="Antonio M."/>
            <person name="Oren A."/>
            <person name="Chaudhuri R.R."/>
            <person name="La Ragione R."/>
            <person name="Hildebrand F."/>
            <person name="Pallen M.J."/>
        </authorList>
    </citation>
    <scope>NUCLEOTIDE SEQUENCE</scope>
    <source>
        <strain evidence="3">USAMLcec3-2134</strain>
    </source>
</reference>